<reference evidence="1 2" key="1">
    <citation type="submission" date="2020-05" db="EMBL/GenBank/DDBJ databases">
        <title>Sulfurimonas marisnigri, sp. nov., and Sulfurimonas baltica, sp. nov., manganese oxide reducing chemolithoautotrophs of the class Epsilonproteobacteria isolated from the pelagic redoxclines of the Black and Baltic Seas and emended description of the genus Sulfurimonas.</title>
        <authorList>
            <person name="Henkel J.V."/>
            <person name="Laudan C."/>
            <person name="Werner J."/>
            <person name="Neu T."/>
            <person name="Plewe S."/>
            <person name="Sproer C."/>
            <person name="Bunk B."/>
            <person name="Schulz-Vogt H.N."/>
        </authorList>
    </citation>
    <scope>NUCLEOTIDE SEQUENCE [LARGE SCALE GENOMIC DNA]</scope>
    <source>
        <strain evidence="1 2">SoZ1</strain>
    </source>
</reference>
<organism evidence="1 2">
    <name type="scientific">Candidatus Sulfurimonas marisnigri</name>
    <dbReference type="NCBI Taxonomy" id="2740405"/>
    <lineage>
        <taxon>Bacteria</taxon>
        <taxon>Pseudomonadati</taxon>
        <taxon>Campylobacterota</taxon>
        <taxon>Epsilonproteobacteria</taxon>
        <taxon>Campylobacterales</taxon>
        <taxon>Sulfurimonadaceae</taxon>
        <taxon>Sulfurimonas</taxon>
    </lineage>
</organism>
<name>A0A7S7M2V5_9BACT</name>
<accession>A0A7S7M2V5</accession>
<evidence type="ECO:0000313" key="2">
    <source>
        <dbReference type="Proteomes" id="UP000593836"/>
    </source>
</evidence>
<proteinExistence type="predicted"/>
<evidence type="ECO:0000313" key="1">
    <source>
        <dbReference type="EMBL" id="QOY55608.1"/>
    </source>
</evidence>
<dbReference type="Proteomes" id="UP000593836">
    <property type="component" value="Chromosome"/>
</dbReference>
<protein>
    <submittedName>
        <fullName evidence="1">Uncharacterized protein</fullName>
    </submittedName>
</protein>
<gene>
    <name evidence="1" type="ORF">HUE87_05100</name>
</gene>
<dbReference type="KEGG" id="smas:HUE87_05100"/>
<dbReference type="AlphaFoldDB" id="A0A7S7M2V5"/>
<sequence length="149" mass="17682">MTQQEISRLLDIPDRTLRDWKKNRSRLYDVLESLDYDETKEKQSFQDTNDVVVFNPKKYTTNCFWQTNETSSQTVYSIIYNYLSLMDASDIKQICKEYGKSLVRYVLNDKYKKMYDKGYISTGGMDIQLSGSYNKSEMYKELSRIINDC</sequence>
<dbReference type="EMBL" id="CP054493">
    <property type="protein sequence ID" value="QOY55608.1"/>
    <property type="molecule type" value="Genomic_DNA"/>
</dbReference>
<keyword evidence="2" id="KW-1185">Reference proteome</keyword>
<dbReference type="RefSeq" id="WP_194367647.1">
    <property type="nucleotide sequence ID" value="NZ_CP054493.1"/>
</dbReference>